<feature type="transmembrane region" description="Helical" evidence="1">
    <location>
        <begin position="254"/>
        <end position="272"/>
    </location>
</feature>
<keyword evidence="3" id="KW-1185">Reference proteome</keyword>
<protein>
    <recommendedName>
        <fullName evidence="4">Prenyltransferase</fullName>
    </recommendedName>
</protein>
<organism evidence="2 3">
    <name type="scientific">Tenacibaculum tangerinum</name>
    <dbReference type="NCBI Taxonomy" id="3038772"/>
    <lineage>
        <taxon>Bacteria</taxon>
        <taxon>Pseudomonadati</taxon>
        <taxon>Bacteroidota</taxon>
        <taxon>Flavobacteriia</taxon>
        <taxon>Flavobacteriales</taxon>
        <taxon>Flavobacteriaceae</taxon>
        <taxon>Tenacibaculum</taxon>
    </lineage>
</organism>
<feature type="transmembrane region" description="Helical" evidence="1">
    <location>
        <begin position="73"/>
        <end position="92"/>
    </location>
</feature>
<keyword evidence="1" id="KW-1133">Transmembrane helix</keyword>
<feature type="transmembrane region" description="Helical" evidence="1">
    <location>
        <begin position="225"/>
        <end position="242"/>
    </location>
</feature>
<keyword evidence="1" id="KW-0812">Transmembrane</keyword>
<accession>A0ABY8L2Z2</accession>
<dbReference type="Proteomes" id="UP001232001">
    <property type="component" value="Chromosome"/>
</dbReference>
<feature type="transmembrane region" description="Helical" evidence="1">
    <location>
        <begin position="157"/>
        <end position="179"/>
    </location>
</feature>
<gene>
    <name evidence="2" type="ORF">P8625_00285</name>
</gene>
<sequence>MKFFRTVLDFYINSSIHVALAVFSLLKITVLYFGLEHDELLSFFVFFATITGYNFVKYVGVAKPHHRSLAKNLRIIQLFSFICFVFMCYYAYLLPLRTLLFFVPFGLLTFLYAVPFLSGFQKNLRSVGYLKIIVVALVWAGITVLLPIYASETSITINMYLCTIQRFILVAVLILPFDIRDVQYDAISLQTIPKKIGIENTKKLGVVLLGICLVLEFMISPNAHFRTAFLIVFTMVLLLLMRSKVNQPKYYSSFWVESIPVIWLLLLLLNMSSK</sequence>
<keyword evidence="1" id="KW-0472">Membrane</keyword>
<reference evidence="2 3" key="1">
    <citation type="submission" date="2023-04" db="EMBL/GenBank/DDBJ databases">
        <title>Tenacibaculum tangerinum sp. nov., isolated from sea tidal flat of South Korea.</title>
        <authorList>
            <person name="Lee S.H."/>
            <person name="Kim J.-J."/>
        </authorList>
    </citation>
    <scope>NUCLEOTIDE SEQUENCE [LARGE SCALE GENOMIC DNA]</scope>
    <source>
        <strain evidence="2 3">GRR-S3-23</strain>
    </source>
</reference>
<feature type="transmembrane region" description="Helical" evidence="1">
    <location>
        <begin position="98"/>
        <end position="117"/>
    </location>
</feature>
<evidence type="ECO:0000313" key="2">
    <source>
        <dbReference type="EMBL" id="WGH75634.1"/>
    </source>
</evidence>
<proteinExistence type="predicted"/>
<evidence type="ECO:0000313" key="3">
    <source>
        <dbReference type="Proteomes" id="UP001232001"/>
    </source>
</evidence>
<name>A0ABY8L2Z2_9FLAO</name>
<feature type="transmembrane region" description="Helical" evidence="1">
    <location>
        <begin position="129"/>
        <end position="151"/>
    </location>
</feature>
<evidence type="ECO:0008006" key="4">
    <source>
        <dbReference type="Google" id="ProtNLM"/>
    </source>
</evidence>
<dbReference type="EMBL" id="CP122539">
    <property type="protein sequence ID" value="WGH75634.1"/>
    <property type="molecule type" value="Genomic_DNA"/>
</dbReference>
<evidence type="ECO:0000256" key="1">
    <source>
        <dbReference type="SAM" id="Phobius"/>
    </source>
</evidence>
<feature type="transmembrane region" description="Helical" evidence="1">
    <location>
        <begin position="40"/>
        <end position="61"/>
    </location>
</feature>
<dbReference type="RefSeq" id="WP_279651508.1">
    <property type="nucleotide sequence ID" value="NZ_CP122539.1"/>
</dbReference>
<feature type="transmembrane region" description="Helical" evidence="1">
    <location>
        <begin position="12"/>
        <end position="34"/>
    </location>
</feature>
<feature type="transmembrane region" description="Helical" evidence="1">
    <location>
        <begin position="200"/>
        <end position="219"/>
    </location>
</feature>